<protein>
    <recommendedName>
        <fullName evidence="3">Phage protein</fullName>
    </recommendedName>
</protein>
<organism evidence="1 2">
    <name type="scientific">Pseudomonas phage 109</name>
    <dbReference type="NCBI Taxonomy" id="3056216"/>
    <lineage>
        <taxon>Viruses</taxon>
        <taxon>Duplodnaviria</taxon>
        <taxon>Heunggongvirae</taxon>
        <taxon>Uroviricota</taxon>
        <taxon>Caudoviricetes</taxon>
        <taxon>Lindbergviridae</taxon>
        <taxon>Pbunavirus</taxon>
        <taxon>Pbunavirus pv109</taxon>
    </lineage>
</organism>
<evidence type="ECO:0000313" key="2">
    <source>
        <dbReference type="Proteomes" id="UP001303368"/>
    </source>
</evidence>
<proteinExistence type="predicted"/>
<gene>
    <name evidence="1" type="ORF">109_093</name>
</gene>
<accession>A0AAX4B0T2</accession>
<dbReference type="EMBL" id="OQ831730">
    <property type="protein sequence ID" value="WNG73494.1"/>
    <property type="molecule type" value="Genomic_DNA"/>
</dbReference>
<keyword evidence="2" id="KW-1185">Reference proteome</keyword>
<evidence type="ECO:0000313" key="1">
    <source>
        <dbReference type="EMBL" id="WNG73494.1"/>
    </source>
</evidence>
<dbReference type="Proteomes" id="UP001303368">
    <property type="component" value="Segment"/>
</dbReference>
<name>A0AAX4B0T2_9CAUD</name>
<reference evidence="1 2" key="1">
    <citation type="journal article" date="2023" name="Antimicrob. Agents Chemother.">
        <title>Phage-antibiotic combinations against multidrug-resistant Pseudomonas aeruginosa in in vitro static and dynamic biofilm models.</title>
        <authorList>
            <person name="Holger D.J."/>
            <person name="El Ghali A."/>
            <person name="Bhutani N."/>
            <person name="Lev K.L."/>
            <person name="Stamper K."/>
            <person name="Kebriaei R."/>
            <person name="Kunz Coyne A.J."/>
            <person name="Morisette T."/>
            <person name="Shah R."/>
            <person name="Alexander J."/>
            <person name="Lehman S.M."/>
            <person name="Rojas L.J."/>
            <person name="Marshall S.H."/>
            <person name="Bonomo R.A."/>
            <person name="Rybak M.J."/>
        </authorList>
    </citation>
    <scope>NUCLEOTIDE SEQUENCE [LARGE SCALE GENOMIC DNA]</scope>
</reference>
<evidence type="ECO:0008006" key="3">
    <source>
        <dbReference type="Google" id="ProtNLM"/>
    </source>
</evidence>
<sequence>MDFPERKYLGKFRLRVFPSSVSLEIIPSQANKPSL</sequence>